<dbReference type="InterPro" id="IPR000836">
    <property type="entry name" value="PRTase_dom"/>
</dbReference>
<dbReference type="InterPro" id="IPR029099">
    <property type="entry name" value="Pribosyltran_N"/>
</dbReference>
<dbReference type="GO" id="GO:0005737">
    <property type="term" value="C:cytoplasm"/>
    <property type="evidence" value="ECO:0007669"/>
    <property type="project" value="TreeGrafter"/>
</dbReference>
<evidence type="ECO:0000256" key="6">
    <source>
        <dbReference type="ARBA" id="ARBA00022840"/>
    </source>
</evidence>
<dbReference type="Pfam" id="PF14572">
    <property type="entry name" value="Pribosyl_synth"/>
    <property type="match status" value="1"/>
</dbReference>
<keyword evidence="5 9" id="KW-0418">Kinase</keyword>
<dbReference type="GO" id="GO:0000287">
    <property type="term" value="F:magnesium ion binding"/>
    <property type="evidence" value="ECO:0007669"/>
    <property type="project" value="InterPro"/>
</dbReference>
<dbReference type="GO" id="GO:0006015">
    <property type="term" value="P:5-phosphoribose 1-diphosphate biosynthetic process"/>
    <property type="evidence" value="ECO:0007669"/>
    <property type="project" value="TreeGrafter"/>
</dbReference>
<evidence type="ECO:0000313" key="9">
    <source>
        <dbReference type="EMBL" id="AHY43039.1"/>
    </source>
</evidence>
<comment type="catalytic activity">
    <reaction evidence="7">
        <text>D-ribose 5-phosphate + ATP = 5-phospho-alpha-D-ribose 1-diphosphate + AMP + H(+)</text>
        <dbReference type="Rhea" id="RHEA:15609"/>
        <dbReference type="ChEBI" id="CHEBI:15378"/>
        <dbReference type="ChEBI" id="CHEBI:30616"/>
        <dbReference type="ChEBI" id="CHEBI:58017"/>
        <dbReference type="ChEBI" id="CHEBI:78346"/>
        <dbReference type="ChEBI" id="CHEBI:456215"/>
        <dbReference type="EC" id="2.7.6.1"/>
    </reaction>
</comment>
<evidence type="ECO:0000313" key="10">
    <source>
        <dbReference type="Proteomes" id="UP000025238"/>
    </source>
</evidence>
<dbReference type="PANTHER" id="PTHR10210:SF32">
    <property type="entry name" value="RIBOSE-PHOSPHATE PYROPHOSPHOKINASE 2"/>
    <property type="match status" value="1"/>
</dbReference>
<evidence type="ECO:0000259" key="8">
    <source>
        <dbReference type="Pfam" id="PF13793"/>
    </source>
</evidence>
<gene>
    <name evidence="9" type="ORF">UIB01_11370</name>
</gene>
<dbReference type="CDD" id="cd06223">
    <property type="entry name" value="PRTases_typeI"/>
    <property type="match status" value="1"/>
</dbReference>
<evidence type="ECO:0000256" key="3">
    <source>
        <dbReference type="ARBA" id="ARBA00022727"/>
    </source>
</evidence>
<proteinExistence type="predicted"/>
<dbReference type="SUPFAM" id="SSF53271">
    <property type="entry name" value="PRTase-like"/>
    <property type="match status" value="2"/>
</dbReference>
<dbReference type="Pfam" id="PF13793">
    <property type="entry name" value="Pribosyltran_N"/>
    <property type="match status" value="1"/>
</dbReference>
<dbReference type="SMART" id="SM01400">
    <property type="entry name" value="Pribosyltran_N"/>
    <property type="match status" value="1"/>
</dbReference>
<dbReference type="NCBIfam" id="TIGR01251">
    <property type="entry name" value="ribP_PPkin"/>
    <property type="match status" value="1"/>
</dbReference>
<dbReference type="InterPro" id="IPR005946">
    <property type="entry name" value="Rib-P_diPkinase"/>
</dbReference>
<dbReference type="GO" id="GO:0006164">
    <property type="term" value="P:purine nucleotide biosynthetic process"/>
    <property type="evidence" value="ECO:0007669"/>
    <property type="project" value="TreeGrafter"/>
</dbReference>
<dbReference type="Proteomes" id="UP000025238">
    <property type="component" value="Chromosome"/>
</dbReference>
<dbReference type="GO" id="GO:0004749">
    <property type="term" value="F:ribose phosphate diphosphokinase activity"/>
    <property type="evidence" value="ECO:0007669"/>
    <property type="project" value="UniProtKB-EC"/>
</dbReference>
<keyword evidence="3" id="KW-0545">Nucleotide biosynthesis</keyword>
<dbReference type="EMBL" id="CP007509">
    <property type="protein sequence ID" value="AHY43039.1"/>
    <property type="molecule type" value="Genomic_DNA"/>
</dbReference>
<dbReference type="AlphaFoldDB" id="A0A023WTC7"/>
<dbReference type="KEGG" id="pstu:UIB01_11370"/>
<evidence type="ECO:0000256" key="2">
    <source>
        <dbReference type="ARBA" id="ARBA00022679"/>
    </source>
</evidence>
<dbReference type="Gene3D" id="3.40.50.2020">
    <property type="match status" value="2"/>
</dbReference>
<protein>
    <recommendedName>
        <fullName evidence="1">ribose-phosphate diphosphokinase</fullName>
        <ecNumber evidence="1">2.7.6.1</ecNumber>
    </recommendedName>
</protein>
<organism evidence="9 10">
    <name type="scientific">Stutzerimonas stutzeri</name>
    <name type="common">Pseudomonas stutzeri</name>
    <dbReference type="NCBI Taxonomy" id="316"/>
    <lineage>
        <taxon>Bacteria</taxon>
        <taxon>Pseudomonadati</taxon>
        <taxon>Pseudomonadota</taxon>
        <taxon>Gammaproteobacteria</taxon>
        <taxon>Pseudomonadales</taxon>
        <taxon>Pseudomonadaceae</taxon>
        <taxon>Stutzerimonas</taxon>
    </lineage>
</organism>
<keyword evidence="2" id="KW-0808">Transferase</keyword>
<dbReference type="PATRIC" id="fig|316.97.peg.2277"/>
<evidence type="ECO:0000256" key="7">
    <source>
        <dbReference type="ARBA" id="ARBA00049535"/>
    </source>
</evidence>
<dbReference type="InterPro" id="IPR029057">
    <property type="entry name" value="PRTase-like"/>
</dbReference>
<keyword evidence="4" id="KW-0547">Nucleotide-binding</keyword>
<dbReference type="GO" id="GO:0002189">
    <property type="term" value="C:ribose phosphate diphosphokinase complex"/>
    <property type="evidence" value="ECO:0007669"/>
    <property type="project" value="TreeGrafter"/>
</dbReference>
<reference evidence="9 10" key="1">
    <citation type="submission" date="2014-03" db="EMBL/GenBank/DDBJ databases">
        <title>Complete genome sequence of Pseudomonas stutzeri 19SMN4.</title>
        <authorList>
            <person name="Brunet-Galmes I."/>
            <person name="Nogales B."/>
            <person name="Busquets A."/>
            <person name="Pena A."/>
            <person name="Gomila M."/>
            <person name="Garcia-Valdes E."/>
            <person name="Lalucat J."/>
            <person name="Bennasar A."/>
            <person name="Bosch R."/>
        </authorList>
    </citation>
    <scope>NUCLEOTIDE SEQUENCE [LARGE SCALE GENOMIC DNA]</scope>
    <source>
        <strain evidence="9 10">19SMN4</strain>
    </source>
</reference>
<evidence type="ECO:0000256" key="5">
    <source>
        <dbReference type="ARBA" id="ARBA00022777"/>
    </source>
</evidence>
<name>A0A023WTC7_STUST</name>
<dbReference type="GO" id="GO:0016301">
    <property type="term" value="F:kinase activity"/>
    <property type="evidence" value="ECO:0007669"/>
    <property type="project" value="UniProtKB-KW"/>
</dbReference>
<sequence length="317" mass="34911">MNTRPPLLFALHGTQDYAARVARHMGLELAELEERAFEDGEHKSRALTPVESRNVVVFHSLYGDDERSVNDKLCRLLFFCGALKDAGARQVQVVAPYLCYARKERRTQFQDPIITRYVAALFEACRVDQLTTIEVHNLAAFDNAFRITTRHIESAELFAAHFARLPEDAELVAVSPDAGGAKRAESFRRALERHTGRAVSSAYMEKYRSNDIVTGAMLVGDVRERIAIIVDDLISTGGTLLRAGEACREAGARQVHAAAAHGLFTGGPEILESPIFDQLVITDTVPPFRLAPDLVSGRLTILDSSSMVAATLGAQYR</sequence>
<evidence type="ECO:0000256" key="4">
    <source>
        <dbReference type="ARBA" id="ARBA00022741"/>
    </source>
</evidence>
<accession>A0A023WTC7</accession>
<feature type="domain" description="Ribose-phosphate pyrophosphokinase N-terminal" evidence="8">
    <location>
        <begin position="8"/>
        <end position="124"/>
    </location>
</feature>
<dbReference type="GO" id="GO:0005524">
    <property type="term" value="F:ATP binding"/>
    <property type="evidence" value="ECO:0007669"/>
    <property type="project" value="UniProtKB-KW"/>
</dbReference>
<dbReference type="PANTHER" id="PTHR10210">
    <property type="entry name" value="RIBOSE-PHOSPHATE DIPHOSPHOKINASE FAMILY MEMBER"/>
    <property type="match status" value="1"/>
</dbReference>
<dbReference type="EC" id="2.7.6.1" evidence="1"/>
<evidence type="ECO:0000256" key="1">
    <source>
        <dbReference type="ARBA" id="ARBA00013247"/>
    </source>
</evidence>
<keyword evidence="6" id="KW-0067">ATP-binding</keyword>